<comment type="similarity">
    <text evidence="2 8">Belongs to the major facilitator superfamily. Bcr/CmlA family.</text>
</comment>
<feature type="transmembrane region" description="Helical" evidence="8">
    <location>
        <begin position="284"/>
        <end position="306"/>
    </location>
</feature>
<dbReference type="GO" id="GO:0042910">
    <property type="term" value="F:xenobiotic transmembrane transporter activity"/>
    <property type="evidence" value="ECO:0007669"/>
    <property type="project" value="InterPro"/>
</dbReference>
<keyword evidence="3 8" id="KW-0813">Transport</keyword>
<keyword evidence="6 8" id="KW-1133">Transmembrane helix</keyword>
<evidence type="ECO:0000313" key="10">
    <source>
        <dbReference type="EMBL" id="ODN66189.1"/>
    </source>
</evidence>
<feature type="transmembrane region" description="Helical" evidence="8">
    <location>
        <begin position="50"/>
        <end position="73"/>
    </location>
</feature>
<keyword evidence="7 8" id="KW-0472">Membrane</keyword>
<feature type="transmembrane region" description="Helical" evidence="8">
    <location>
        <begin position="143"/>
        <end position="169"/>
    </location>
</feature>
<dbReference type="NCBIfam" id="TIGR00710">
    <property type="entry name" value="efflux_Bcr_CflA"/>
    <property type="match status" value="1"/>
</dbReference>
<comment type="caution">
    <text evidence="10">The sequence shown here is derived from an EMBL/GenBank/DDBJ whole genome shotgun (WGS) entry which is preliminary data.</text>
</comment>
<keyword evidence="8" id="KW-0997">Cell inner membrane</keyword>
<keyword evidence="5 8" id="KW-0812">Transmembrane</keyword>
<dbReference type="AlphaFoldDB" id="A0A1E3GQ71"/>
<dbReference type="InterPro" id="IPR011701">
    <property type="entry name" value="MFS"/>
</dbReference>
<sequence length="410" mass="44044">MTAKMDKQPAINTHNVAQLILLLAGLTAIAPLAIDAYLPAMPQMAAEFAVSIHAIELSLSLFLAGFAVGQLAGGPLSDHFGRRRIIFIGLTLFCIASMGIVLSHTLHGLWLWRIIQAIGGGMAIVNSSAVIRDISSGRDSARYLSHMAIIMMIAPLLAPLIGMICLHIAGWHSIFIVLFVYALLIGLLLYRLLPETRIQPTQTTSALRRYIEVLTHRKALAYLAAQSFTYGGLFSFITASPSVYMVYFGVSASVYPLLFGVNVLMMIVVNRINVRLLHFYDPPCLLRLGQILQVIIGVIMLLYILIIPAPALSLIVAGIMIFIGCQALIVSNAVASTVEFFPRSSATATAVLGSFGFLSGAASGLLVSSLGDGSLWPMISVMSGCAIAGLVIKTLILRSCRVNPTEKNDC</sequence>
<feature type="transmembrane region" description="Helical" evidence="8">
    <location>
        <begin position="375"/>
        <end position="397"/>
    </location>
</feature>
<dbReference type="InterPro" id="IPR005829">
    <property type="entry name" value="Sugar_transporter_CS"/>
</dbReference>
<feature type="transmembrane region" description="Helical" evidence="8">
    <location>
        <begin position="20"/>
        <end position="38"/>
    </location>
</feature>
<dbReference type="CDD" id="cd17320">
    <property type="entry name" value="MFS_MdfA_MDR_like"/>
    <property type="match status" value="1"/>
</dbReference>
<evidence type="ECO:0000256" key="5">
    <source>
        <dbReference type="ARBA" id="ARBA00022692"/>
    </source>
</evidence>
<dbReference type="InterPro" id="IPR036259">
    <property type="entry name" value="MFS_trans_sf"/>
</dbReference>
<evidence type="ECO:0000256" key="4">
    <source>
        <dbReference type="ARBA" id="ARBA00022475"/>
    </source>
</evidence>
<feature type="transmembrane region" description="Helical" evidence="8">
    <location>
        <begin position="245"/>
        <end position="272"/>
    </location>
</feature>
<dbReference type="PROSITE" id="PS50850">
    <property type="entry name" value="MFS"/>
    <property type="match status" value="1"/>
</dbReference>
<dbReference type="InterPro" id="IPR020846">
    <property type="entry name" value="MFS_dom"/>
</dbReference>
<name>A0A1E3GQ71_9GAMM</name>
<dbReference type="GO" id="GO:0005886">
    <property type="term" value="C:plasma membrane"/>
    <property type="evidence" value="ECO:0007669"/>
    <property type="project" value="UniProtKB-SubCell"/>
</dbReference>
<dbReference type="PANTHER" id="PTHR23502">
    <property type="entry name" value="MAJOR FACILITATOR SUPERFAMILY"/>
    <property type="match status" value="1"/>
</dbReference>
<evidence type="ECO:0000313" key="11">
    <source>
        <dbReference type="Proteomes" id="UP000094379"/>
    </source>
</evidence>
<dbReference type="EMBL" id="MCRI01000025">
    <property type="protein sequence ID" value="ODN66189.1"/>
    <property type="molecule type" value="Genomic_DNA"/>
</dbReference>
<feature type="transmembrane region" description="Helical" evidence="8">
    <location>
        <begin position="219"/>
        <end position="239"/>
    </location>
</feature>
<dbReference type="STRING" id="291169.A9E74_02069"/>
<comment type="subcellular location">
    <subcellularLocation>
        <location evidence="8">Cell inner membrane</location>
        <topology evidence="8">Multi-pass membrane protein</topology>
    </subcellularLocation>
    <subcellularLocation>
        <location evidence="1">Cell membrane</location>
        <topology evidence="1">Multi-pass membrane protein</topology>
    </subcellularLocation>
</comment>
<feature type="transmembrane region" description="Helical" evidence="8">
    <location>
        <begin position="85"/>
        <end position="104"/>
    </location>
</feature>
<proteinExistence type="inferred from homology"/>
<evidence type="ECO:0000256" key="8">
    <source>
        <dbReference type="RuleBase" id="RU365088"/>
    </source>
</evidence>
<dbReference type="InterPro" id="IPR004812">
    <property type="entry name" value="Efflux_drug-R_Bcr/CmlA"/>
</dbReference>
<dbReference type="GO" id="GO:1990961">
    <property type="term" value="P:xenobiotic detoxification by transmembrane export across the plasma membrane"/>
    <property type="evidence" value="ECO:0007669"/>
    <property type="project" value="InterPro"/>
</dbReference>
<dbReference type="PANTHER" id="PTHR23502:SF132">
    <property type="entry name" value="POLYAMINE TRANSPORTER 2-RELATED"/>
    <property type="match status" value="1"/>
</dbReference>
<feature type="domain" description="Major facilitator superfamily (MFS) profile" evidence="9">
    <location>
        <begin position="19"/>
        <end position="401"/>
    </location>
</feature>
<evidence type="ECO:0000256" key="2">
    <source>
        <dbReference type="ARBA" id="ARBA00006236"/>
    </source>
</evidence>
<dbReference type="Pfam" id="PF07690">
    <property type="entry name" value="MFS_1"/>
    <property type="match status" value="1"/>
</dbReference>
<evidence type="ECO:0000256" key="3">
    <source>
        <dbReference type="ARBA" id="ARBA00022448"/>
    </source>
</evidence>
<reference evidence="10 11" key="1">
    <citation type="submission" date="2016-07" db="EMBL/GenBank/DDBJ databases">
        <title>Draft Genome Sequence of Methylophaga muralis Bur 1.</title>
        <authorList>
            <person name="Vasilenko O.V."/>
            <person name="Doronina N.V."/>
            <person name="Shmareva M.N."/>
            <person name="Tarlachkov S.V."/>
            <person name="Mustakhimov I."/>
            <person name="Trotsenko Y.A."/>
        </authorList>
    </citation>
    <scope>NUCLEOTIDE SEQUENCE [LARGE SCALE GENOMIC DNA]</scope>
    <source>
        <strain evidence="10 11">Bur 1</strain>
    </source>
</reference>
<feature type="transmembrane region" description="Helical" evidence="8">
    <location>
        <begin position="347"/>
        <end position="369"/>
    </location>
</feature>
<feature type="transmembrane region" description="Helical" evidence="8">
    <location>
        <begin position="110"/>
        <end position="131"/>
    </location>
</feature>
<keyword evidence="4" id="KW-1003">Cell membrane</keyword>
<dbReference type="Proteomes" id="UP000094379">
    <property type="component" value="Unassembled WGS sequence"/>
</dbReference>
<evidence type="ECO:0000256" key="7">
    <source>
        <dbReference type="ARBA" id="ARBA00023136"/>
    </source>
</evidence>
<evidence type="ECO:0000259" key="9">
    <source>
        <dbReference type="PROSITE" id="PS50850"/>
    </source>
</evidence>
<accession>A0A1E3GQ71</accession>
<protein>
    <recommendedName>
        <fullName evidence="8">Bcr/CflA family efflux transporter</fullName>
    </recommendedName>
</protein>
<dbReference type="RefSeq" id="WP_245652137.1">
    <property type="nucleotide sequence ID" value="NZ_MCRI01000025.1"/>
</dbReference>
<dbReference type="SUPFAM" id="SSF103473">
    <property type="entry name" value="MFS general substrate transporter"/>
    <property type="match status" value="1"/>
</dbReference>
<dbReference type="Gene3D" id="1.20.1720.10">
    <property type="entry name" value="Multidrug resistance protein D"/>
    <property type="match status" value="1"/>
</dbReference>
<gene>
    <name evidence="10" type="primary">bcr</name>
    <name evidence="10" type="ORF">A9E74_02069</name>
</gene>
<evidence type="ECO:0000256" key="6">
    <source>
        <dbReference type="ARBA" id="ARBA00022989"/>
    </source>
</evidence>
<evidence type="ECO:0000256" key="1">
    <source>
        <dbReference type="ARBA" id="ARBA00004651"/>
    </source>
</evidence>
<organism evidence="10 11">
    <name type="scientific">Methylophaga muralis</name>
    <dbReference type="NCBI Taxonomy" id="291169"/>
    <lineage>
        <taxon>Bacteria</taxon>
        <taxon>Pseudomonadati</taxon>
        <taxon>Pseudomonadota</taxon>
        <taxon>Gammaproteobacteria</taxon>
        <taxon>Thiotrichales</taxon>
        <taxon>Piscirickettsiaceae</taxon>
        <taxon>Methylophaga</taxon>
    </lineage>
</organism>
<dbReference type="PROSITE" id="PS00216">
    <property type="entry name" value="SUGAR_TRANSPORT_1"/>
    <property type="match status" value="1"/>
</dbReference>
<keyword evidence="11" id="KW-1185">Reference proteome</keyword>
<dbReference type="PATRIC" id="fig|291169.3.peg.2080"/>
<feature type="transmembrane region" description="Helical" evidence="8">
    <location>
        <begin position="175"/>
        <end position="193"/>
    </location>
</feature>
<feature type="transmembrane region" description="Helical" evidence="8">
    <location>
        <begin position="312"/>
        <end position="335"/>
    </location>
</feature>